<dbReference type="Proteomes" id="UP001445076">
    <property type="component" value="Unassembled WGS sequence"/>
</dbReference>
<proteinExistence type="predicted"/>
<protein>
    <recommendedName>
        <fullName evidence="1">WAP domain-containing protein</fullName>
    </recommendedName>
</protein>
<dbReference type="SUPFAM" id="SSF57256">
    <property type="entry name" value="Elafin-like"/>
    <property type="match status" value="1"/>
</dbReference>
<evidence type="ECO:0000313" key="3">
    <source>
        <dbReference type="Proteomes" id="UP001445076"/>
    </source>
</evidence>
<comment type="caution">
    <text evidence="2">The sequence shown here is derived from an EMBL/GenBank/DDBJ whole genome shotgun (WGS) entry which is preliminary data.</text>
</comment>
<accession>A0AAW0WZT6</accession>
<dbReference type="InterPro" id="IPR036645">
    <property type="entry name" value="Elafin-like_sf"/>
</dbReference>
<evidence type="ECO:0000313" key="2">
    <source>
        <dbReference type="EMBL" id="KAK8732788.1"/>
    </source>
</evidence>
<sequence>PWLVWIILVRGERVCLNPSPAFQFFHFTMQWMMQGFMLVIVMVGRSTCCQYWCKTPPPQDTAYCCSLPDRVYPAPEVHSGSCPPARKVCPRIQLPEVCPHDGACPQNQKCCWDVCLELHTCKPSHKIPVELPKFPSVAHLARSDVSGIE</sequence>
<evidence type="ECO:0000259" key="1">
    <source>
        <dbReference type="PROSITE" id="PS51390"/>
    </source>
</evidence>
<name>A0AAW0WZT6_CHEQU</name>
<dbReference type="EMBL" id="JARKIK010000056">
    <property type="protein sequence ID" value="KAK8732788.1"/>
    <property type="molecule type" value="Genomic_DNA"/>
</dbReference>
<feature type="domain" description="WAP" evidence="1">
    <location>
        <begin position="75"/>
        <end position="125"/>
    </location>
</feature>
<keyword evidence="3" id="KW-1185">Reference proteome</keyword>
<dbReference type="InterPro" id="IPR008197">
    <property type="entry name" value="WAP_dom"/>
</dbReference>
<dbReference type="Gene3D" id="4.10.75.10">
    <property type="entry name" value="Elafin-like"/>
    <property type="match status" value="1"/>
</dbReference>
<dbReference type="GO" id="GO:0030414">
    <property type="term" value="F:peptidase inhibitor activity"/>
    <property type="evidence" value="ECO:0007669"/>
    <property type="project" value="InterPro"/>
</dbReference>
<dbReference type="PROSITE" id="PS51390">
    <property type="entry name" value="WAP"/>
    <property type="match status" value="1"/>
</dbReference>
<dbReference type="GO" id="GO:0005576">
    <property type="term" value="C:extracellular region"/>
    <property type="evidence" value="ECO:0007669"/>
    <property type="project" value="InterPro"/>
</dbReference>
<organism evidence="2 3">
    <name type="scientific">Cherax quadricarinatus</name>
    <name type="common">Australian red claw crayfish</name>
    <dbReference type="NCBI Taxonomy" id="27406"/>
    <lineage>
        <taxon>Eukaryota</taxon>
        <taxon>Metazoa</taxon>
        <taxon>Ecdysozoa</taxon>
        <taxon>Arthropoda</taxon>
        <taxon>Crustacea</taxon>
        <taxon>Multicrustacea</taxon>
        <taxon>Malacostraca</taxon>
        <taxon>Eumalacostraca</taxon>
        <taxon>Eucarida</taxon>
        <taxon>Decapoda</taxon>
        <taxon>Pleocyemata</taxon>
        <taxon>Astacidea</taxon>
        <taxon>Parastacoidea</taxon>
        <taxon>Parastacidae</taxon>
        <taxon>Cherax</taxon>
    </lineage>
</organism>
<gene>
    <name evidence="2" type="ORF">OTU49_006926</name>
</gene>
<reference evidence="2 3" key="1">
    <citation type="journal article" date="2024" name="BMC Genomics">
        <title>Genome assembly of redclaw crayfish (Cherax quadricarinatus) provides insights into its immune adaptation and hypoxia tolerance.</title>
        <authorList>
            <person name="Liu Z."/>
            <person name="Zheng J."/>
            <person name="Li H."/>
            <person name="Fang K."/>
            <person name="Wang S."/>
            <person name="He J."/>
            <person name="Zhou D."/>
            <person name="Weng S."/>
            <person name="Chi M."/>
            <person name="Gu Z."/>
            <person name="He J."/>
            <person name="Li F."/>
            <person name="Wang M."/>
        </authorList>
    </citation>
    <scope>NUCLEOTIDE SEQUENCE [LARGE SCALE GENOMIC DNA]</scope>
    <source>
        <strain evidence="2">ZL_2023a</strain>
    </source>
</reference>
<dbReference type="Pfam" id="PF00095">
    <property type="entry name" value="WAP"/>
    <property type="match status" value="1"/>
</dbReference>
<feature type="non-terminal residue" evidence="2">
    <location>
        <position position="1"/>
    </location>
</feature>
<dbReference type="AlphaFoldDB" id="A0AAW0WZT6"/>